<reference evidence="1 2" key="1">
    <citation type="journal article" date="2015" name="Proc. Natl. Acad. Sci. U.S.A.">
        <title>The resurrection genome of Boea hygrometrica: A blueprint for survival of dehydration.</title>
        <authorList>
            <person name="Xiao L."/>
            <person name="Yang G."/>
            <person name="Zhang L."/>
            <person name="Yang X."/>
            <person name="Zhao S."/>
            <person name="Ji Z."/>
            <person name="Zhou Q."/>
            <person name="Hu M."/>
            <person name="Wang Y."/>
            <person name="Chen M."/>
            <person name="Xu Y."/>
            <person name="Jin H."/>
            <person name="Xiao X."/>
            <person name="Hu G."/>
            <person name="Bao F."/>
            <person name="Hu Y."/>
            <person name="Wan P."/>
            <person name="Li L."/>
            <person name="Deng X."/>
            <person name="Kuang T."/>
            <person name="Xiang C."/>
            <person name="Zhu J.K."/>
            <person name="Oliver M.J."/>
            <person name="He Y."/>
        </authorList>
    </citation>
    <scope>NUCLEOTIDE SEQUENCE [LARGE SCALE GENOMIC DNA]</scope>
    <source>
        <strain evidence="2">cv. XS01</strain>
    </source>
</reference>
<dbReference type="Proteomes" id="UP000250235">
    <property type="component" value="Unassembled WGS sequence"/>
</dbReference>
<sequence>MGCYASFPGIQNAGSIKLVQQLDEIEEKSSSAEEMKCRTDQVQIRCSVKVWCSSADPSCFNERIDELEVNPTIGAEEKSVRNGYSISPHRAKLVKDKLDQRRENPIRVLDAYERWMLRQESASVNNVDSYDDVKAEI</sequence>
<dbReference type="AlphaFoldDB" id="A0A2Z7BTT0"/>
<accession>A0A2Z7BTT0</accession>
<organism evidence="1 2">
    <name type="scientific">Dorcoceras hygrometricum</name>
    <dbReference type="NCBI Taxonomy" id="472368"/>
    <lineage>
        <taxon>Eukaryota</taxon>
        <taxon>Viridiplantae</taxon>
        <taxon>Streptophyta</taxon>
        <taxon>Embryophyta</taxon>
        <taxon>Tracheophyta</taxon>
        <taxon>Spermatophyta</taxon>
        <taxon>Magnoliopsida</taxon>
        <taxon>eudicotyledons</taxon>
        <taxon>Gunneridae</taxon>
        <taxon>Pentapetalae</taxon>
        <taxon>asterids</taxon>
        <taxon>lamiids</taxon>
        <taxon>Lamiales</taxon>
        <taxon>Gesneriaceae</taxon>
        <taxon>Didymocarpoideae</taxon>
        <taxon>Trichosporeae</taxon>
        <taxon>Loxocarpinae</taxon>
        <taxon>Dorcoceras</taxon>
    </lineage>
</organism>
<proteinExistence type="predicted"/>
<protein>
    <submittedName>
        <fullName evidence="1">F-box protein-like</fullName>
    </submittedName>
</protein>
<evidence type="ECO:0000313" key="2">
    <source>
        <dbReference type="Proteomes" id="UP000250235"/>
    </source>
</evidence>
<evidence type="ECO:0000313" key="1">
    <source>
        <dbReference type="EMBL" id="KZV37068.1"/>
    </source>
</evidence>
<name>A0A2Z7BTT0_9LAMI</name>
<keyword evidence="2" id="KW-1185">Reference proteome</keyword>
<dbReference type="EMBL" id="KV003162">
    <property type="protein sequence ID" value="KZV37068.1"/>
    <property type="molecule type" value="Genomic_DNA"/>
</dbReference>
<gene>
    <name evidence="1" type="ORF">F511_19091</name>
</gene>